<keyword evidence="3" id="KW-0238">DNA-binding</keyword>
<dbReference type="Gene3D" id="3.40.190.290">
    <property type="match status" value="1"/>
</dbReference>
<evidence type="ECO:0000313" key="6">
    <source>
        <dbReference type="EMBL" id="ACV78909.1"/>
    </source>
</evidence>
<reference evidence="6 7" key="2">
    <citation type="journal article" date="2010" name="Stand. Genomic Sci.">
        <title>Complete genome sequence of Nakamurella multipartita type strain (Y-104).</title>
        <authorList>
            <person name="Tice H."/>
            <person name="Mayilraj S."/>
            <person name="Sims D."/>
            <person name="Lapidus A."/>
            <person name="Nolan M."/>
            <person name="Lucas S."/>
            <person name="Glavina Del Rio T."/>
            <person name="Copeland A."/>
            <person name="Cheng J.F."/>
            <person name="Meincke L."/>
            <person name="Bruce D."/>
            <person name="Goodwin L."/>
            <person name="Pitluck S."/>
            <person name="Ivanova N."/>
            <person name="Mavromatis K."/>
            <person name="Ovchinnikova G."/>
            <person name="Pati A."/>
            <person name="Chen A."/>
            <person name="Palaniappan K."/>
            <person name="Land M."/>
            <person name="Hauser L."/>
            <person name="Chang Y.J."/>
            <person name="Jeffries C.D."/>
            <person name="Detter J.C."/>
            <person name="Brettin T."/>
            <person name="Rohde M."/>
            <person name="Goker M."/>
            <person name="Bristow J."/>
            <person name="Eisen J.A."/>
            <person name="Markowitz V."/>
            <person name="Hugenholtz P."/>
            <person name="Kyrpides N.C."/>
            <person name="Klenk H.P."/>
            <person name="Chen F."/>
        </authorList>
    </citation>
    <scope>NUCLEOTIDE SEQUENCE [LARGE SCALE GENOMIC DNA]</scope>
    <source>
        <strain evidence="7">ATCC 700099 / DSM 44233 / CIP 104796 / JCM 9543 / NBRC 105858 / Y-104</strain>
    </source>
</reference>
<dbReference type="Pfam" id="PF03466">
    <property type="entry name" value="LysR_substrate"/>
    <property type="match status" value="1"/>
</dbReference>
<evidence type="ECO:0000256" key="2">
    <source>
        <dbReference type="ARBA" id="ARBA00023015"/>
    </source>
</evidence>
<sequence length="307" mass="34332">MQLHHLKAFLVLAQELNFRRAAERLALTQPGLSDQIRQLERELRVALFRRDRSGTRLSPAGRRLLPMASDAVGSVEDLISAAHAMRPSGLQRSSPVLRVGMVVDGIGDGTWPLLQAFHQLRPEVRLDIRSLSFIEGSVAIDRGTVNVVLKMGPSNDTELQQVIPIRDDQMSAIVPANSPLTREETVELEVVARRMTFQTPIELGDRYSRHWTLRKMRDAAPSRSLSVLRDGPSDSDLYSLVNRFMQIGGVALWPAGLPVPSGVRCVELPLDRPFHSPREIVINRRSDHALAFAACWPDFDPSSYRPE</sequence>
<dbReference type="Gene3D" id="1.10.10.10">
    <property type="entry name" value="Winged helix-like DNA-binding domain superfamily/Winged helix DNA-binding domain"/>
    <property type="match status" value="1"/>
</dbReference>
<name>C8X7F6_NAKMY</name>
<dbReference type="CDD" id="cd05466">
    <property type="entry name" value="PBP2_LTTR_substrate"/>
    <property type="match status" value="1"/>
</dbReference>
<evidence type="ECO:0000256" key="4">
    <source>
        <dbReference type="ARBA" id="ARBA00023163"/>
    </source>
</evidence>
<evidence type="ECO:0000256" key="1">
    <source>
        <dbReference type="ARBA" id="ARBA00009437"/>
    </source>
</evidence>
<dbReference type="InterPro" id="IPR036390">
    <property type="entry name" value="WH_DNA-bd_sf"/>
</dbReference>
<dbReference type="InParanoid" id="C8X7F6"/>
<protein>
    <submittedName>
        <fullName evidence="6">Transcriptional regulator, LysR family</fullName>
    </submittedName>
</protein>
<reference evidence="7" key="1">
    <citation type="submission" date="2009-09" db="EMBL/GenBank/DDBJ databases">
        <title>The complete genome of Nakamurella multipartita DSM 44233.</title>
        <authorList>
            <consortium name="US DOE Joint Genome Institute (JGI-PGF)"/>
            <person name="Lucas S."/>
            <person name="Copeland A."/>
            <person name="Lapidus A."/>
            <person name="Glavina del Rio T."/>
            <person name="Dalin E."/>
            <person name="Tice H."/>
            <person name="Bruce D."/>
            <person name="Goodwin L."/>
            <person name="Pitluck S."/>
            <person name="Kyrpides N."/>
            <person name="Mavromatis K."/>
            <person name="Ivanova N."/>
            <person name="Ovchinnikova G."/>
            <person name="Sims D."/>
            <person name="Meincke L."/>
            <person name="Brettin T."/>
            <person name="Detter J.C."/>
            <person name="Han C."/>
            <person name="Larimer F."/>
            <person name="Land M."/>
            <person name="Hauser L."/>
            <person name="Markowitz V."/>
            <person name="Cheng J.-F."/>
            <person name="Hugenholtz P."/>
            <person name="Woyke T."/>
            <person name="Wu D."/>
            <person name="Klenk H.-P."/>
            <person name="Eisen J.A."/>
        </authorList>
    </citation>
    <scope>NUCLEOTIDE SEQUENCE [LARGE SCALE GENOMIC DNA]</scope>
    <source>
        <strain evidence="7">ATCC 700099 / DSM 44233 / CIP 104796 / JCM 9543 / NBRC 105858 / Y-104</strain>
    </source>
</reference>
<dbReference type="GO" id="GO:0032993">
    <property type="term" value="C:protein-DNA complex"/>
    <property type="evidence" value="ECO:0007669"/>
    <property type="project" value="TreeGrafter"/>
</dbReference>
<dbReference type="InterPro" id="IPR036388">
    <property type="entry name" value="WH-like_DNA-bd_sf"/>
</dbReference>
<dbReference type="FunFam" id="1.10.10.10:FF:000001">
    <property type="entry name" value="LysR family transcriptional regulator"/>
    <property type="match status" value="1"/>
</dbReference>
<dbReference type="Proteomes" id="UP000002218">
    <property type="component" value="Chromosome"/>
</dbReference>
<evidence type="ECO:0000313" key="7">
    <source>
        <dbReference type="Proteomes" id="UP000002218"/>
    </source>
</evidence>
<dbReference type="GO" id="GO:0003677">
    <property type="term" value="F:DNA binding"/>
    <property type="evidence" value="ECO:0007669"/>
    <property type="project" value="UniProtKB-KW"/>
</dbReference>
<proteinExistence type="inferred from homology"/>
<feature type="domain" description="HTH lysR-type" evidence="5">
    <location>
        <begin position="1"/>
        <end position="58"/>
    </location>
</feature>
<evidence type="ECO:0000259" key="5">
    <source>
        <dbReference type="PROSITE" id="PS50931"/>
    </source>
</evidence>
<dbReference type="GO" id="GO:0003700">
    <property type="term" value="F:DNA-binding transcription factor activity"/>
    <property type="evidence" value="ECO:0007669"/>
    <property type="project" value="InterPro"/>
</dbReference>
<dbReference type="SUPFAM" id="SSF53850">
    <property type="entry name" value="Periplasmic binding protein-like II"/>
    <property type="match status" value="1"/>
</dbReference>
<dbReference type="PANTHER" id="PTHR30346">
    <property type="entry name" value="TRANSCRIPTIONAL DUAL REGULATOR HCAR-RELATED"/>
    <property type="match status" value="1"/>
</dbReference>
<dbReference type="AlphaFoldDB" id="C8X7F6"/>
<dbReference type="KEGG" id="nml:Namu_2551"/>
<organism evidence="6 7">
    <name type="scientific">Nakamurella multipartita (strain ATCC 700099 / DSM 44233 / CIP 104796 / JCM 9543 / NBRC 105858 / Y-104)</name>
    <name type="common">Microsphaera multipartita</name>
    <dbReference type="NCBI Taxonomy" id="479431"/>
    <lineage>
        <taxon>Bacteria</taxon>
        <taxon>Bacillati</taxon>
        <taxon>Actinomycetota</taxon>
        <taxon>Actinomycetes</taxon>
        <taxon>Nakamurellales</taxon>
        <taxon>Nakamurellaceae</taxon>
        <taxon>Nakamurella</taxon>
    </lineage>
</organism>
<keyword evidence="2" id="KW-0805">Transcription regulation</keyword>
<dbReference type="HOGENOM" id="CLU_039613_6_4_11"/>
<dbReference type="InterPro" id="IPR000847">
    <property type="entry name" value="LysR_HTH_N"/>
</dbReference>
<dbReference type="eggNOG" id="COG0583">
    <property type="taxonomic scope" value="Bacteria"/>
</dbReference>
<accession>C8X7F6</accession>
<dbReference type="Pfam" id="PF00126">
    <property type="entry name" value="HTH_1"/>
    <property type="match status" value="1"/>
</dbReference>
<comment type="similarity">
    <text evidence="1">Belongs to the LysR transcriptional regulatory family.</text>
</comment>
<gene>
    <name evidence="6" type="ordered locus">Namu_2551</name>
</gene>
<dbReference type="PRINTS" id="PR00039">
    <property type="entry name" value="HTHLYSR"/>
</dbReference>
<keyword evidence="7" id="KW-1185">Reference proteome</keyword>
<dbReference type="InterPro" id="IPR005119">
    <property type="entry name" value="LysR_subst-bd"/>
</dbReference>
<evidence type="ECO:0000256" key="3">
    <source>
        <dbReference type="ARBA" id="ARBA00023125"/>
    </source>
</evidence>
<keyword evidence="4" id="KW-0804">Transcription</keyword>
<dbReference type="SUPFAM" id="SSF46785">
    <property type="entry name" value="Winged helix' DNA-binding domain"/>
    <property type="match status" value="1"/>
</dbReference>
<dbReference type="STRING" id="479431.Namu_2551"/>
<dbReference type="PANTHER" id="PTHR30346:SF0">
    <property type="entry name" value="HCA OPERON TRANSCRIPTIONAL ACTIVATOR HCAR"/>
    <property type="match status" value="1"/>
</dbReference>
<dbReference type="EMBL" id="CP001737">
    <property type="protein sequence ID" value="ACV78909.1"/>
    <property type="molecule type" value="Genomic_DNA"/>
</dbReference>
<dbReference type="PROSITE" id="PS50931">
    <property type="entry name" value="HTH_LYSR"/>
    <property type="match status" value="1"/>
</dbReference>